<feature type="non-terminal residue" evidence="1">
    <location>
        <position position="1"/>
    </location>
</feature>
<accession>A0A060BTM2</accession>
<dbReference type="PROSITE" id="PS52008">
    <property type="entry name" value="GH81"/>
    <property type="match status" value="1"/>
</dbReference>
<reference evidence="1" key="1">
    <citation type="journal article" date="2013" name="Environ. Microbiol.">
        <title>Seasonally variable intestinal metagenomes of the red palm weevil (Rhynchophorus ferrugineus).</title>
        <authorList>
            <person name="Jia S."/>
            <person name="Zhang X."/>
            <person name="Zhang G."/>
            <person name="Yin A."/>
            <person name="Zhang S."/>
            <person name="Li F."/>
            <person name="Wang L."/>
            <person name="Zhao D."/>
            <person name="Yun Q."/>
            <person name="Tala"/>
            <person name="Wang J."/>
            <person name="Sun G."/>
            <person name="Baabdullah M."/>
            <person name="Yu X."/>
            <person name="Hu S."/>
            <person name="Al-Mssallem I.S."/>
            <person name="Yu J."/>
        </authorList>
    </citation>
    <scope>NUCLEOTIDE SEQUENCE</scope>
</reference>
<organism evidence="1">
    <name type="scientific">uncultured Bacillus sp</name>
    <dbReference type="NCBI Taxonomy" id="83428"/>
    <lineage>
        <taxon>Bacteria</taxon>
        <taxon>Bacillati</taxon>
        <taxon>Bacillota</taxon>
        <taxon>Bacilli</taxon>
        <taxon>Bacillales</taxon>
        <taxon>Bacillaceae</taxon>
        <taxon>Bacillus</taxon>
        <taxon>environmental samples</taxon>
    </lineage>
</organism>
<proteinExistence type="predicted"/>
<dbReference type="GO" id="GO:0052861">
    <property type="term" value="F:endo-1,3(4)-beta-glucanase activity"/>
    <property type="evidence" value="ECO:0007669"/>
    <property type="project" value="InterPro"/>
</dbReference>
<protein>
    <submittedName>
        <fullName evidence="1">CAZy families CBM4|GH81 protein</fullName>
    </submittedName>
</protein>
<name>A0A060BTM2_9BACI</name>
<dbReference type="AlphaFoldDB" id="A0A060BTM2"/>
<feature type="non-terminal residue" evidence="1">
    <location>
        <position position="156"/>
    </location>
</feature>
<evidence type="ECO:0000313" key="1">
    <source>
        <dbReference type="EMBL" id="AIA86012.1"/>
    </source>
</evidence>
<sequence>RDGGPGEHLADLGGADHLSVAVLPDNTDATLALFTEHAYAHVESTRVRWLYDEAQGEVRVRYEVETEAVEDGASDVPLLALMPHHARFTDAAMTQLRYSSARGALPVLAARSFETRVPFRGVLPALPLPAREHDAQLRTFLREVNLDAPYPAPSYA</sequence>
<dbReference type="EMBL" id="KF118749">
    <property type="protein sequence ID" value="AIA86012.1"/>
    <property type="molecule type" value="Genomic_DNA"/>
</dbReference>
<dbReference type="InterPro" id="IPR005200">
    <property type="entry name" value="Endo-beta-glucanase"/>
</dbReference>